<dbReference type="AlphaFoldDB" id="A0AAN8XFV9"/>
<dbReference type="Proteomes" id="UP001381693">
    <property type="component" value="Unassembled WGS sequence"/>
</dbReference>
<keyword evidence="2" id="KW-0732">Signal</keyword>
<reference evidence="3 4" key="1">
    <citation type="submission" date="2023-11" db="EMBL/GenBank/DDBJ databases">
        <title>Halocaridina rubra genome assembly.</title>
        <authorList>
            <person name="Smith C."/>
        </authorList>
    </citation>
    <scope>NUCLEOTIDE SEQUENCE [LARGE SCALE GENOMIC DNA]</scope>
    <source>
        <strain evidence="3">EP-1</strain>
        <tissue evidence="3">Whole</tissue>
    </source>
</reference>
<organism evidence="3 4">
    <name type="scientific">Halocaridina rubra</name>
    <name type="common">Hawaiian red shrimp</name>
    <dbReference type="NCBI Taxonomy" id="373956"/>
    <lineage>
        <taxon>Eukaryota</taxon>
        <taxon>Metazoa</taxon>
        <taxon>Ecdysozoa</taxon>
        <taxon>Arthropoda</taxon>
        <taxon>Crustacea</taxon>
        <taxon>Multicrustacea</taxon>
        <taxon>Malacostraca</taxon>
        <taxon>Eumalacostraca</taxon>
        <taxon>Eucarida</taxon>
        <taxon>Decapoda</taxon>
        <taxon>Pleocyemata</taxon>
        <taxon>Caridea</taxon>
        <taxon>Atyoidea</taxon>
        <taxon>Atyidae</taxon>
        <taxon>Halocaridina</taxon>
    </lineage>
</organism>
<feature type="region of interest" description="Disordered" evidence="1">
    <location>
        <begin position="84"/>
        <end position="110"/>
    </location>
</feature>
<name>A0AAN8XFV9_HALRR</name>
<gene>
    <name evidence="3" type="ORF">SK128_012487</name>
</gene>
<sequence>MAEVSTISFVVLTLLFIASVTKAAAIKTTSGMPRNMSNFYENKDLLRIRQYTSEIEPNFQLPEPMSSDSRSQLPSNIRLSTVNEYSKPSGSVKEHRKKSTKRGFPFVQKSKNLPPASLSKQLIKTNNLDDEKSRCSFQSWPIGPLYDKIRLKNPDPFTEYLQNTRANQEIGNPSNADISLRREIPEPNLPMGCASSEGMDIIVCSGRNFTAVPEFKIRKVNAIKFINTAIAHVSQDHTDNLPRTIVRLTFQEGILTSFDGRNLKYIDGLETLSLAQNALATFSFAMVFQDDGNDCCNNTIKYLDLRDNYMSYPYQTGLNVTFQRGNPGVENYPPRPLSHTVLEWLMRRISQAILVNANYIEISVVRRQVSVTRHTDNKKESPA</sequence>
<protein>
    <submittedName>
        <fullName evidence="3">Uncharacterized protein</fullName>
    </submittedName>
</protein>
<evidence type="ECO:0000256" key="1">
    <source>
        <dbReference type="SAM" id="MobiDB-lite"/>
    </source>
</evidence>
<evidence type="ECO:0000313" key="4">
    <source>
        <dbReference type="Proteomes" id="UP001381693"/>
    </source>
</evidence>
<comment type="caution">
    <text evidence="3">The sequence shown here is derived from an EMBL/GenBank/DDBJ whole genome shotgun (WGS) entry which is preliminary data.</text>
</comment>
<evidence type="ECO:0000313" key="3">
    <source>
        <dbReference type="EMBL" id="KAK7078449.1"/>
    </source>
</evidence>
<accession>A0AAN8XFV9</accession>
<evidence type="ECO:0000256" key="2">
    <source>
        <dbReference type="SAM" id="SignalP"/>
    </source>
</evidence>
<dbReference type="EMBL" id="JAXCGZ010007829">
    <property type="protein sequence ID" value="KAK7078449.1"/>
    <property type="molecule type" value="Genomic_DNA"/>
</dbReference>
<feature type="chain" id="PRO_5043028851" evidence="2">
    <location>
        <begin position="24"/>
        <end position="383"/>
    </location>
</feature>
<keyword evidence="4" id="KW-1185">Reference proteome</keyword>
<feature type="signal peptide" evidence="2">
    <location>
        <begin position="1"/>
        <end position="23"/>
    </location>
</feature>
<proteinExistence type="predicted"/>